<proteinExistence type="predicted"/>
<keyword evidence="1" id="KW-1133">Transmembrane helix</keyword>
<accession>A0A0A8ZUC2</accession>
<dbReference type="AlphaFoldDB" id="A0A0A8ZUC2"/>
<dbReference type="EMBL" id="GBRH01256617">
    <property type="protein sequence ID" value="JAD41278.1"/>
    <property type="molecule type" value="Transcribed_RNA"/>
</dbReference>
<evidence type="ECO:0000313" key="2">
    <source>
        <dbReference type="EMBL" id="JAD41278.1"/>
    </source>
</evidence>
<sequence>MICIDIVLANIISTLIYLVSLNYAIAMYRYGFGKYYIHAHLSRVTELCNG</sequence>
<feature type="transmembrane region" description="Helical" evidence="1">
    <location>
        <begin position="6"/>
        <end position="25"/>
    </location>
</feature>
<reference evidence="2" key="2">
    <citation type="journal article" date="2015" name="Data Brief">
        <title>Shoot transcriptome of the giant reed, Arundo donax.</title>
        <authorList>
            <person name="Barrero R.A."/>
            <person name="Guerrero F.D."/>
            <person name="Moolhuijzen P."/>
            <person name="Goolsby J.A."/>
            <person name="Tidwell J."/>
            <person name="Bellgard S.E."/>
            <person name="Bellgard M.I."/>
        </authorList>
    </citation>
    <scope>NUCLEOTIDE SEQUENCE</scope>
    <source>
        <tissue evidence="2">Shoot tissue taken approximately 20 cm above the soil surface</tissue>
    </source>
</reference>
<keyword evidence="1" id="KW-0472">Membrane</keyword>
<keyword evidence="1" id="KW-0812">Transmembrane</keyword>
<evidence type="ECO:0000256" key="1">
    <source>
        <dbReference type="SAM" id="Phobius"/>
    </source>
</evidence>
<name>A0A0A8ZUC2_ARUDO</name>
<reference evidence="2" key="1">
    <citation type="submission" date="2014-09" db="EMBL/GenBank/DDBJ databases">
        <authorList>
            <person name="Magalhaes I.L.F."/>
            <person name="Oliveira U."/>
            <person name="Santos F.R."/>
            <person name="Vidigal T.H.D.A."/>
            <person name="Brescovit A.D."/>
            <person name="Santos A.J."/>
        </authorList>
    </citation>
    <scope>NUCLEOTIDE SEQUENCE</scope>
    <source>
        <tissue evidence="2">Shoot tissue taken approximately 20 cm above the soil surface</tissue>
    </source>
</reference>
<organism evidence="2">
    <name type="scientific">Arundo donax</name>
    <name type="common">Giant reed</name>
    <name type="synonym">Donax arundinaceus</name>
    <dbReference type="NCBI Taxonomy" id="35708"/>
    <lineage>
        <taxon>Eukaryota</taxon>
        <taxon>Viridiplantae</taxon>
        <taxon>Streptophyta</taxon>
        <taxon>Embryophyta</taxon>
        <taxon>Tracheophyta</taxon>
        <taxon>Spermatophyta</taxon>
        <taxon>Magnoliopsida</taxon>
        <taxon>Liliopsida</taxon>
        <taxon>Poales</taxon>
        <taxon>Poaceae</taxon>
        <taxon>PACMAD clade</taxon>
        <taxon>Arundinoideae</taxon>
        <taxon>Arundineae</taxon>
        <taxon>Arundo</taxon>
    </lineage>
</organism>
<protein>
    <submittedName>
        <fullName evidence="2">Uncharacterized protein</fullName>
    </submittedName>
</protein>